<evidence type="ECO:0000313" key="3">
    <source>
        <dbReference type="Proteomes" id="UP000694416"/>
    </source>
</evidence>
<reference evidence="2" key="1">
    <citation type="submission" date="2025-08" db="UniProtKB">
        <authorList>
            <consortium name="Ensembl"/>
        </authorList>
    </citation>
    <scope>IDENTIFICATION</scope>
</reference>
<dbReference type="Proteomes" id="UP000694416">
    <property type="component" value="Unplaced"/>
</dbReference>
<name>A0A8C9GF02_9PRIM</name>
<feature type="compositionally biased region" description="Basic residues" evidence="1">
    <location>
        <begin position="77"/>
        <end position="92"/>
    </location>
</feature>
<evidence type="ECO:0000256" key="1">
    <source>
        <dbReference type="SAM" id="MobiDB-lite"/>
    </source>
</evidence>
<sequence length="92" mass="10633">MLLFCETRLVEHSSIQRLNIWDARLTGSCMLMSSVCRFQEGRCEFRMYLPCLTNFPVSQARDCQFFSDSELSSPPTHGHHLSHSRNISHKDA</sequence>
<feature type="region of interest" description="Disordered" evidence="1">
    <location>
        <begin position="69"/>
        <end position="92"/>
    </location>
</feature>
<dbReference type="Ensembl" id="ENSPTET00000003195.1">
    <property type="protein sequence ID" value="ENSPTEP00000002104.1"/>
    <property type="gene ID" value="ENSPTEG00000002425.1"/>
</dbReference>
<keyword evidence="3" id="KW-1185">Reference proteome</keyword>
<dbReference type="AlphaFoldDB" id="A0A8C9GF02"/>
<protein>
    <submittedName>
        <fullName evidence="2">Uncharacterized protein</fullName>
    </submittedName>
</protein>
<evidence type="ECO:0000313" key="2">
    <source>
        <dbReference type="Ensembl" id="ENSPTEP00000002104.1"/>
    </source>
</evidence>
<proteinExistence type="predicted"/>
<reference evidence="2" key="2">
    <citation type="submission" date="2025-09" db="UniProtKB">
        <authorList>
            <consortium name="Ensembl"/>
        </authorList>
    </citation>
    <scope>IDENTIFICATION</scope>
</reference>
<organism evidence="2 3">
    <name type="scientific">Piliocolobus tephrosceles</name>
    <name type="common">Ugandan red Colobus</name>
    <dbReference type="NCBI Taxonomy" id="591936"/>
    <lineage>
        <taxon>Eukaryota</taxon>
        <taxon>Metazoa</taxon>
        <taxon>Chordata</taxon>
        <taxon>Craniata</taxon>
        <taxon>Vertebrata</taxon>
        <taxon>Euteleostomi</taxon>
        <taxon>Mammalia</taxon>
        <taxon>Eutheria</taxon>
        <taxon>Euarchontoglires</taxon>
        <taxon>Primates</taxon>
        <taxon>Haplorrhini</taxon>
        <taxon>Catarrhini</taxon>
        <taxon>Cercopithecidae</taxon>
        <taxon>Colobinae</taxon>
        <taxon>Piliocolobus</taxon>
    </lineage>
</organism>
<accession>A0A8C9GF02</accession>